<dbReference type="Gene3D" id="3.10.180.10">
    <property type="entry name" value="2,3-Dihydroxybiphenyl 1,2-Dioxygenase, domain 1"/>
    <property type="match status" value="2"/>
</dbReference>
<reference evidence="3" key="1">
    <citation type="journal article" date="2019" name="Int. J. Syst. Evol. Microbiol.">
        <title>The Global Catalogue of Microorganisms (GCM) 10K type strain sequencing project: providing services to taxonomists for standard genome sequencing and annotation.</title>
        <authorList>
            <consortium name="The Broad Institute Genomics Platform"/>
            <consortium name="The Broad Institute Genome Sequencing Center for Infectious Disease"/>
            <person name="Wu L."/>
            <person name="Ma J."/>
        </authorList>
    </citation>
    <scope>NUCLEOTIDE SEQUENCE [LARGE SCALE GENOMIC DNA]</scope>
    <source>
        <strain evidence="3">ICMP 6774ER</strain>
    </source>
</reference>
<name>A0ABW4SR04_9ACTN</name>
<dbReference type="PANTHER" id="PTHR33993">
    <property type="entry name" value="GLYOXALASE-RELATED"/>
    <property type="match status" value="1"/>
</dbReference>
<feature type="domain" description="VOC" evidence="1">
    <location>
        <begin position="137"/>
        <end position="252"/>
    </location>
</feature>
<dbReference type="CDD" id="cd07247">
    <property type="entry name" value="SgaA_N_like"/>
    <property type="match status" value="2"/>
</dbReference>
<dbReference type="InterPro" id="IPR029068">
    <property type="entry name" value="Glyas_Bleomycin-R_OHBP_Dase"/>
</dbReference>
<dbReference type="Pfam" id="PF18029">
    <property type="entry name" value="Glyoxalase_6"/>
    <property type="match status" value="1"/>
</dbReference>
<evidence type="ECO:0000313" key="2">
    <source>
        <dbReference type="EMBL" id="MFD1932013.1"/>
    </source>
</evidence>
<feature type="domain" description="VOC" evidence="1">
    <location>
        <begin position="10"/>
        <end position="123"/>
    </location>
</feature>
<dbReference type="EMBL" id="JBHUFV010000016">
    <property type="protein sequence ID" value="MFD1932013.1"/>
    <property type="molecule type" value="Genomic_DNA"/>
</dbReference>
<keyword evidence="3" id="KW-1185">Reference proteome</keyword>
<dbReference type="InterPro" id="IPR004360">
    <property type="entry name" value="Glyas_Fos-R_dOase_dom"/>
</dbReference>
<dbReference type="InterPro" id="IPR037523">
    <property type="entry name" value="VOC_core"/>
</dbReference>
<dbReference type="InterPro" id="IPR052164">
    <property type="entry name" value="Anthracycline_SecMetBiosynth"/>
</dbReference>
<comment type="caution">
    <text evidence="2">The sequence shown here is derived from an EMBL/GenBank/DDBJ whole genome shotgun (WGS) entry which is preliminary data.</text>
</comment>
<dbReference type="SUPFAM" id="SSF54593">
    <property type="entry name" value="Glyoxalase/Bleomycin resistance protein/Dihydroxybiphenyl dioxygenase"/>
    <property type="match status" value="2"/>
</dbReference>
<dbReference type="Pfam" id="PF00903">
    <property type="entry name" value="Glyoxalase"/>
    <property type="match status" value="1"/>
</dbReference>
<dbReference type="PROSITE" id="PS51819">
    <property type="entry name" value="VOC"/>
    <property type="match status" value="2"/>
</dbReference>
<proteinExistence type="predicted"/>
<dbReference type="InterPro" id="IPR041581">
    <property type="entry name" value="Glyoxalase_6"/>
</dbReference>
<gene>
    <name evidence="2" type="ORF">ACFSKW_11065</name>
</gene>
<dbReference type="RefSeq" id="WP_379571886.1">
    <property type="nucleotide sequence ID" value="NZ_JBHUFV010000016.1"/>
</dbReference>
<protein>
    <submittedName>
        <fullName evidence="2">VOC family protein</fullName>
    </submittedName>
</protein>
<evidence type="ECO:0000259" key="1">
    <source>
        <dbReference type="PROSITE" id="PS51819"/>
    </source>
</evidence>
<organism evidence="2 3">
    <name type="scientific">Nonomuraea mangrovi</name>
    <dbReference type="NCBI Taxonomy" id="2316207"/>
    <lineage>
        <taxon>Bacteria</taxon>
        <taxon>Bacillati</taxon>
        <taxon>Actinomycetota</taxon>
        <taxon>Actinomycetes</taxon>
        <taxon>Streptosporangiales</taxon>
        <taxon>Streptosporangiaceae</taxon>
        <taxon>Nonomuraea</taxon>
    </lineage>
</organism>
<accession>A0ABW4SR04</accession>
<evidence type="ECO:0000313" key="3">
    <source>
        <dbReference type="Proteomes" id="UP001597368"/>
    </source>
</evidence>
<dbReference type="PANTHER" id="PTHR33993:SF10">
    <property type="entry name" value="CONSERVED PROTEIN"/>
    <property type="match status" value="1"/>
</dbReference>
<dbReference type="Proteomes" id="UP001597368">
    <property type="component" value="Unassembled WGS sequence"/>
</dbReference>
<sequence>MLTTQFFPGAPNWTDLGVPDVQQAAAFYRGVFGWSFRPAGPDSGGYGFLQLDGKTVAALGPLMEEGAGAAWTTYFATPDADASAKLVEQHGGTVRVEPSDVFTAGRMAHFTDPAGAQFAVWQGGDIPGLDLVTDQGSLGWVELHVPDPAAVQPFYQAVFGWTVATVPMGPMDYTVVSTAQGDDPSIGGLVPLAVGDSPHWMPYFEVADCDAAVARAQELGGTVVMPAESVEGVGRFAALDDPFGARFAVITSAT</sequence>